<evidence type="ECO:0000256" key="6">
    <source>
        <dbReference type="SAM" id="MobiDB-lite"/>
    </source>
</evidence>
<evidence type="ECO:0000313" key="10">
    <source>
        <dbReference type="Proteomes" id="UP001497516"/>
    </source>
</evidence>
<dbReference type="SUPFAM" id="SSF49503">
    <property type="entry name" value="Cupredoxins"/>
    <property type="match status" value="1"/>
</dbReference>
<dbReference type="Pfam" id="PF02298">
    <property type="entry name" value="Cu_bind_like"/>
    <property type="match status" value="1"/>
</dbReference>
<accession>A0AAV2CBA5</accession>
<evidence type="ECO:0000259" key="8">
    <source>
        <dbReference type="PROSITE" id="PS51485"/>
    </source>
</evidence>
<evidence type="ECO:0000256" key="4">
    <source>
        <dbReference type="ARBA" id="ARBA00023008"/>
    </source>
</evidence>
<dbReference type="FunFam" id="2.60.40.420:FF:000003">
    <property type="entry name" value="Blue copper"/>
    <property type="match status" value="1"/>
</dbReference>
<dbReference type="GO" id="GO:0009055">
    <property type="term" value="F:electron transfer activity"/>
    <property type="evidence" value="ECO:0007669"/>
    <property type="project" value="InterPro"/>
</dbReference>
<feature type="compositionally biased region" description="Gly residues" evidence="6">
    <location>
        <begin position="142"/>
        <end position="159"/>
    </location>
</feature>
<feature type="signal peptide" evidence="7">
    <location>
        <begin position="1"/>
        <end position="31"/>
    </location>
</feature>
<sequence length="195" mass="21055">MPALIEFPSCLLLALSFFFFLLNAFIVTTAAEIFTVGDENGWTMQVNYGAWTDKHNFTVGDILEFKYTRTEHNVYEVTKEVYQSCNASSGGVLAKYQTGNDQIELKEAKKHWFICEIDGHCLGGMRLAVDVAERQPTAAGTGSSGGGAGEPVPVSGGGGGNSGDSSCGWSNRSYAFGRCCSLFVYLVLVSACIWK</sequence>
<dbReference type="PANTHER" id="PTHR33021:SF179">
    <property type="entry name" value="OS09G0541100 PROTEIN"/>
    <property type="match status" value="1"/>
</dbReference>
<proteinExistence type="predicted"/>
<evidence type="ECO:0000256" key="7">
    <source>
        <dbReference type="SAM" id="SignalP"/>
    </source>
</evidence>
<keyword evidence="3" id="KW-0249">Electron transport</keyword>
<dbReference type="InterPro" id="IPR039391">
    <property type="entry name" value="Phytocyanin-like"/>
</dbReference>
<keyword evidence="2" id="KW-0479">Metal-binding</keyword>
<evidence type="ECO:0000256" key="2">
    <source>
        <dbReference type="ARBA" id="ARBA00022723"/>
    </source>
</evidence>
<dbReference type="GO" id="GO:0046872">
    <property type="term" value="F:metal ion binding"/>
    <property type="evidence" value="ECO:0007669"/>
    <property type="project" value="UniProtKB-KW"/>
</dbReference>
<keyword evidence="7" id="KW-0732">Signal</keyword>
<keyword evidence="5" id="KW-0325">Glycoprotein</keyword>
<name>A0AAV2CBA5_9ROSI</name>
<dbReference type="InterPro" id="IPR003245">
    <property type="entry name" value="Phytocyanin_dom"/>
</dbReference>
<evidence type="ECO:0000256" key="3">
    <source>
        <dbReference type="ARBA" id="ARBA00022982"/>
    </source>
</evidence>
<evidence type="ECO:0000313" key="9">
    <source>
        <dbReference type="EMBL" id="CAL1353151.1"/>
    </source>
</evidence>
<dbReference type="CDD" id="cd04216">
    <property type="entry name" value="Phytocyanin"/>
    <property type="match status" value="1"/>
</dbReference>
<dbReference type="PANTHER" id="PTHR33021">
    <property type="entry name" value="BLUE COPPER PROTEIN"/>
    <property type="match status" value="1"/>
</dbReference>
<feature type="region of interest" description="Disordered" evidence="6">
    <location>
        <begin position="138"/>
        <end position="159"/>
    </location>
</feature>
<evidence type="ECO:0000256" key="5">
    <source>
        <dbReference type="ARBA" id="ARBA00023180"/>
    </source>
</evidence>
<feature type="domain" description="Phytocyanin" evidence="8">
    <location>
        <begin position="32"/>
        <end position="133"/>
    </location>
</feature>
<dbReference type="GO" id="GO:0005886">
    <property type="term" value="C:plasma membrane"/>
    <property type="evidence" value="ECO:0007669"/>
    <property type="project" value="TreeGrafter"/>
</dbReference>
<dbReference type="Gene3D" id="2.60.40.420">
    <property type="entry name" value="Cupredoxins - blue copper proteins"/>
    <property type="match status" value="1"/>
</dbReference>
<dbReference type="Proteomes" id="UP001497516">
    <property type="component" value="Chromosome 1"/>
</dbReference>
<dbReference type="PROSITE" id="PS51485">
    <property type="entry name" value="PHYTOCYANIN"/>
    <property type="match status" value="1"/>
</dbReference>
<dbReference type="AlphaFoldDB" id="A0AAV2CBA5"/>
<protein>
    <recommendedName>
        <fullName evidence="8">Phytocyanin domain-containing protein</fullName>
    </recommendedName>
</protein>
<organism evidence="9 10">
    <name type="scientific">Linum trigynum</name>
    <dbReference type="NCBI Taxonomy" id="586398"/>
    <lineage>
        <taxon>Eukaryota</taxon>
        <taxon>Viridiplantae</taxon>
        <taxon>Streptophyta</taxon>
        <taxon>Embryophyta</taxon>
        <taxon>Tracheophyta</taxon>
        <taxon>Spermatophyta</taxon>
        <taxon>Magnoliopsida</taxon>
        <taxon>eudicotyledons</taxon>
        <taxon>Gunneridae</taxon>
        <taxon>Pentapetalae</taxon>
        <taxon>rosids</taxon>
        <taxon>fabids</taxon>
        <taxon>Malpighiales</taxon>
        <taxon>Linaceae</taxon>
        <taxon>Linum</taxon>
    </lineage>
</organism>
<gene>
    <name evidence="9" type="ORF">LTRI10_LOCUS1074</name>
</gene>
<dbReference type="InterPro" id="IPR008972">
    <property type="entry name" value="Cupredoxin"/>
</dbReference>
<feature type="chain" id="PRO_5043987858" description="Phytocyanin domain-containing protein" evidence="7">
    <location>
        <begin position="32"/>
        <end position="195"/>
    </location>
</feature>
<reference evidence="9 10" key="1">
    <citation type="submission" date="2024-04" db="EMBL/GenBank/DDBJ databases">
        <authorList>
            <person name="Fracassetti M."/>
        </authorList>
    </citation>
    <scope>NUCLEOTIDE SEQUENCE [LARGE SCALE GENOMIC DNA]</scope>
</reference>
<dbReference type="EMBL" id="OZ034813">
    <property type="protein sequence ID" value="CAL1353151.1"/>
    <property type="molecule type" value="Genomic_DNA"/>
</dbReference>
<keyword evidence="4" id="KW-0186">Copper</keyword>
<keyword evidence="1" id="KW-0813">Transport</keyword>
<evidence type="ECO:0000256" key="1">
    <source>
        <dbReference type="ARBA" id="ARBA00022448"/>
    </source>
</evidence>
<keyword evidence="10" id="KW-1185">Reference proteome</keyword>